<proteinExistence type="predicted"/>
<dbReference type="EMBL" id="LT899436">
    <property type="protein sequence ID" value="SNR14529.1"/>
    <property type="molecule type" value="Genomic_DNA"/>
</dbReference>
<gene>
    <name evidence="3" type="ORF">TJEJU_0757</name>
</gene>
<keyword evidence="4" id="KW-1185">Reference proteome</keyword>
<dbReference type="Pfam" id="PF02517">
    <property type="entry name" value="Rce1-like"/>
    <property type="match status" value="1"/>
</dbReference>
<dbReference type="GO" id="GO:0080120">
    <property type="term" value="P:CAAX-box protein maturation"/>
    <property type="evidence" value="ECO:0007669"/>
    <property type="project" value="UniProtKB-ARBA"/>
</dbReference>
<feature type="transmembrane region" description="Helical" evidence="1">
    <location>
        <begin position="31"/>
        <end position="49"/>
    </location>
</feature>
<keyword evidence="1" id="KW-1133">Transmembrane helix</keyword>
<dbReference type="GO" id="GO:0004175">
    <property type="term" value="F:endopeptidase activity"/>
    <property type="evidence" value="ECO:0007669"/>
    <property type="project" value="UniProtKB-ARBA"/>
</dbReference>
<evidence type="ECO:0000313" key="4">
    <source>
        <dbReference type="Proteomes" id="UP000215214"/>
    </source>
</evidence>
<protein>
    <submittedName>
        <fullName evidence="3">Abortive phage infection protein (CAAX terminal protease)</fullName>
    </submittedName>
</protein>
<evidence type="ECO:0000256" key="1">
    <source>
        <dbReference type="SAM" id="Phobius"/>
    </source>
</evidence>
<dbReference type="Proteomes" id="UP000215214">
    <property type="component" value="Chromosome TJEJU"/>
</dbReference>
<organism evidence="3 4">
    <name type="scientific">Tenacibaculum jejuense</name>
    <dbReference type="NCBI Taxonomy" id="584609"/>
    <lineage>
        <taxon>Bacteria</taxon>
        <taxon>Pseudomonadati</taxon>
        <taxon>Bacteroidota</taxon>
        <taxon>Flavobacteriia</taxon>
        <taxon>Flavobacteriales</taxon>
        <taxon>Flavobacteriaceae</taxon>
        <taxon>Tenacibaculum</taxon>
    </lineage>
</organism>
<dbReference type="RefSeq" id="WP_095069560.1">
    <property type="nucleotide sequence ID" value="NZ_LT899436.1"/>
</dbReference>
<accession>A0A238U5P3</accession>
<feature type="transmembrane region" description="Helical" evidence="1">
    <location>
        <begin position="69"/>
        <end position="92"/>
    </location>
</feature>
<keyword evidence="1" id="KW-0812">Transmembrane</keyword>
<evidence type="ECO:0000259" key="2">
    <source>
        <dbReference type="Pfam" id="PF02517"/>
    </source>
</evidence>
<dbReference type="InterPro" id="IPR003675">
    <property type="entry name" value="Rce1/LyrA-like_dom"/>
</dbReference>
<name>A0A238U5P3_9FLAO</name>
<dbReference type="KEGG" id="tje:TJEJU_0757"/>
<dbReference type="AlphaFoldDB" id="A0A238U5P3"/>
<feature type="domain" description="CAAX prenyl protease 2/Lysostaphin resistance protein A-like" evidence="2">
    <location>
        <begin position="114"/>
        <end position="209"/>
    </location>
</feature>
<dbReference type="GO" id="GO:0006508">
    <property type="term" value="P:proteolysis"/>
    <property type="evidence" value="ECO:0007669"/>
    <property type="project" value="UniProtKB-KW"/>
</dbReference>
<keyword evidence="3" id="KW-0378">Hydrolase</keyword>
<reference evidence="3 4" key="1">
    <citation type="submission" date="2017-07" db="EMBL/GenBank/DDBJ databases">
        <authorList>
            <person name="Sun Z.S."/>
            <person name="Albrecht U."/>
            <person name="Echele G."/>
            <person name="Lee C.C."/>
        </authorList>
    </citation>
    <scope>NUCLEOTIDE SEQUENCE [LARGE SCALE GENOMIC DNA]</scope>
    <source>
        <strain evidence="4">type strain: KCTC 22618</strain>
    </source>
</reference>
<feature type="transmembrane region" description="Helical" evidence="1">
    <location>
        <begin position="198"/>
        <end position="217"/>
    </location>
</feature>
<feature type="transmembrane region" description="Helical" evidence="1">
    <location>
        <begin position="9"/>
        <end position="25"/>
    </location>
</feature>
<evidence type="ECO:0000313" key="3">
    <source>
        <dbReference type="EMBL" id="SNR14529.1"/>
    </source>
</evidence>
<feature type="transmembrane region" description="Helical" evidence="1">
    <location>
        <begin position="150"/>
        <end position="167"/>
    </location>
</feature>
<dbReference type="OrthoDB" id="9807747at2"/>
<keyword evidence="1" id="KW-0472">Membrane</keyword>
<keyword evidence="3" id="KW-0645">Protease</keyword>
<sequence>MNISLFKSKLLPILSIIFLFIFWKLPLNIEYFEIIIATLFVFLVSYIEFKSKFLKSLGFNTKDFKLNNLLIKAPLYAIGLFTLYYFVLLPGVTYLTKQPIDFSDFDSIKNNPSLLIISLVFVWISAAFGEEIVWRGYFMKQFVKLFGEGKLSLTLNILLFGFLFGMLHSYQRITGQIVTGILGAILSFIFYKHKYNLWLNIAIHGFFDTIALLLLYFEFL</sequence>
<feature type="transmembrane region" description="Helical" evidence="1">
    <location>
        <begin position="173"/>
        <end position="191"/>
    </location>
</feature>
<feature type="transmembrane region" description="Helical" evidence="1">
    <location>
        <begin position="112"/>
        <end position="129"/>
    </location>
</feature>